<evidence type="ECO:0000256" key="8">
    <source>
        <dbReference type="SAM" id="Phobius"/>
    </source>
</evidence>
<protein>
    <submittedName>
        <fullName evidence="9">FecCD family ABC transporter permease</fullName>
    </submittedName>
</protein>
<accession>A0ABV8WW22</accession>
<name>A0ABV8WW22_9BACI</name>
<sequence>MIKSNIGKLIGLIVGFLILCLLIWASVVLGLTKVTTQMVIDSFNQFDGSNEHIIIHDTRIPRALIAAAVGASLAIAGTIMQGLTNNPLASPSLFGINAGASFFVVLGISFFGVTSLYSFTWLAFLGAFASSIIVYILGSMGREGLTPIKITLSGAAMAALFSSLTQGMLTLNERALDQVLFWLAGSVQGRSMDILIAVLPYILIGWLSALIIGKQMNVLTMGEDVAKGLGQKTIVVKLLGAIIVVFLAGSSVAVAGPIGFIGIVIPHISRWIVGKDYRWVIPYSGLLGATLLLMADIGARYLIMPAEVPVGVMTAFIGVPFFIYIARRGINE</sequence>
<evidence type="ECO:0000256" key="3">
    <source>
        <dbReference type="ARBA" id="ARBA00022448"/>
    </source>
</evidence>
<feature type="transmembrane region" description="Helical" evidence="8">
    <location>
        <begin position="191"/>
        <end position="213"/>
    </location>
</feature>
<dbReference type="Pfam" id="PF01032">
    <property type="entry name" value="FecCD"/>
    <property type="match status" value="1"/>
</dbReference>
<keyword evidence="7 8" id="KW-0472">Membrane</keyword>
<feature type="transmembrane region" description="Helical" evidence="8">
    <location>
        <begin position="9"/>
        <end position="31"/>
    </location>
</feature>
<organism evidence="9 10">
    <name type="scientific">Gracilibacillus xinjiangensis</name>
    <dbReference type="NCBI Taxonomy" id="1193282"/>
    <lineage>
        <taxon>Bacteria</taxon>
        <taxon>Bacillati</taxon>
        <taxon>Bacillota</taxon>
        <taxon>Bacilli</taxon>
        <taxon>Bacillales</taxon>
        <taxon>Bacillaceae</taxon>
        <taxon>Gracilibacillus</taxon>
    </lineage>
</organism>
<keyword evidence="6 8" id="KW-1133">Transmembrane helix</keyword>
<evidence type="ECO:0000256" key="6">
    <source>
        <dbReference type="ARBA" id="ARBA00022989"/>
    </source>
</evidence>
<proteinExistence type="inferred from homology"/>
<evidence type="ECO:0000256" key="1">
    <source>
        <dbReference type="ARBA" id="ARBA00004651"/>
    </source>
</evidence>
<keyword evidence="5 8" id="KW-0812">Transmembrane</keyword>
<dbReference type="Gene3D" id="1.10.3470.10">
    <property type="entry name" value="ABC transporter involved in vitamin B12 uptake, BtuC"/>
    <property type="match status" value="1"/>
</dbReference>
<dbReference type="Proteomes" id="UP001595882">
    <property type="component" value="Unassembled WGS sequence"/>
</dbReference>
<evidence type="ECO:0000256" key="4">
    <source>
        <dbReference type="ARBA" id="ARBA00022475"/>
    </source>
</evidence>
<dbReference type="CDD" id="cd06550">
    <property type="entry name" value="TM_ABC_iron-siderophores_like"/>
    <property type="match status" value="1"/>
</dbReference>
<evidence type="ECO:0000256" key="5">
    <source>
        <dbReference type="ARBA" id="ARBA00022692"/>
    </source>
</evidence>
<feature type="transmembrane region" description="Helical" evidence="8">
    <location>
        <begin position="277"/>
        <end position="295"/>
    </location>
</feature>
<feature type="transmembrane region" description="Helical" evidence="8">
    <location>
        <begin position="92"/>
        <end position="113"/>
    </location>
</feature>
<evidence type="ECO:0000256" key="2">
    <source>
        <dbReference type="ARBA" id="ARBA00007935"/>
    </source>
</evidence>
<feature type="transmembrane region" description="Helical" evidence="8">
    <location>
        <begin position="60"/>
        <end position="80"/>
    </location>
</feature>
<feature type="transmembrane region" description="Helical" evidence="8">
    <location>
        <begin position="119"/>
        <end position="138"/>
    </location>
</feature>
<comment type="caution">
    <text evidence="9">The sequence shown here is derived from an EMBL/GenBank/DDBJ whole genome shotgun (WGS) entry which is preliminary data.</text>
</comment>
<feature type="transmembrane region" description="Helical" evidence="8">
    <location>
        <begin position="234"/>
        <end position="265"/>
    </location>
</feature>
<dbReference type="InterPro" id="IPR037294">
    <property type="entry name" value="ABC_BtuC-like"/>
</dbReference>
<reference evidence="10" key="1">
    <citation type="journal article" date="2019" name="Int. J. Syst. Evol. Microbiol.">
        <title>The Global Catalogue of Microorganisms (GCM) 10K type strain sequencing project: providing services to taxonomists for standard genome sequencing and annotation.</title>
        <authorList>
            <consortium name="The Broad Institute Genomics Platform"/>
            <consortium name="The Broad Institute Genome Sequencing Center for Infectious Disease"/>
            <person name="Wu L."/>
            <person name="Ma J."/>
        </authorList>
    </citation>
    <scope>NUCLEOTIDE SEQUENCE [LARGE SCALE GENOMIC DNA]</scope>
    <source>
        <strain evidence="10">CCUG 37865</strain>
    </source>
</reference>
<dbReference type="PANTHER" id="PTHR30472:SF65">
    <property type="entry name" value="SIDEROPHORE TRANSPORT SYSTEM PERMEASE PROTEIN YFIZ-RELATED"/>
    <property type="match status" value="1"/>
</dbReference>
<dbReference type="PANTHER" id="PTHR30472">
    <property type="entry name" value="FERRIC ENTEROBACTIN TRANSPORT SYSTEM PERMEASE PROTEIN"/>
    <property type="match status" value="1"/>
</dbReference>
<dbReference type="InterPro" id="IPR000522">
    <property type="entry name" value="ABC_transptr_permease_BtuC"/>
</dbReference>
<keyword evidence="4" id="KW-1003">Cell membrane</keyword>
<dbReference type="RefSeq" id="WP_390252621.1">
    <property type="nucleotide sequence ID" value="NZ_JBHSDT010000008.1"/>
</dbReference>
<keyword evidence="3" id="KW-0813">Transport</keyword>
<comment type="subcellular location">
    <subcellularLocation>
        <location evidence="1">Cell membrane</location>
        <topology evidence="1">Multi-pass membrane protein</topology>
    </subcellularLocation>
</comment>
<feature type="transmembrane region" description="Helical" evidence="8">
    <location>
        <begin position="307"/>
        <end position="326"/>
    </location>
</feature>
<dbReference type="SUPFAM" id="SSF81345">
    <property type="entry name" value="ABC transporter involved in vitamin B12 uptake, BtuC"/>
    <property type="match status" value="1"/>
</dbReference>
<keyword evidence="10" id="KW-1185">Reference proteome</keyword>
<evidence type="ECO:0000313" key="10">
    <source>
        <dbReference type="Proteomes" id="UP001595882"/>
    </source>
</evidence>
<evidence type="ECO:0000256" key="7">
    <source>
        <dbReference type="ARBA" id="ARBA00023136"/>
    </source>
</evidence>
<evidence type="ECO:0000313" key="9">
    <source>
        <dbReference type="EMBL" id="MFC4404082.1"/>
    </source>
</evidence>
<comment type="similarity">
    <text evidence="2">Belongs to the binding-protein-dependent transport system permease family. FecCD subfamily.</text>
</comment>
<gene>
    <name evidence="9" type="ORF">ACFOY7_13490</name>
</gene>
<dbReference type="EMBL" id="JBHSDT010000008">
    <property type="protein sequence ID" value="MFC4404082.1"/>
    <property type="molecule type" value="Genomic_DNA"/>
</dbReference>